<feature type="region of interest" description="Disordered" evidence="1">
    <location>
        <begin position="721"/>
        <end position="745"/>
    </location>
</feature>
<dbReference type="PROSITE" id="PS50234">
    <property type="entry name" value="VWFA"/>
    <property type="match status" value="1"/>
</dbReference>
<dbReference type="GeneID" id="25910024"/>
<dbReference type="EMBL" id="KQ242573">
    <property type="protein sequence ID" value="KNC78036.1"/>
    <property type="molecule type" value="Genomic_DNA"/>
</dbReference>
<feature type="domain" description="VIT" evidence="3">
    <location>
        <begin position="6"/>
        <end position="137"/>
    </location>
</feature>
<keyword evidence="5" id="KW-1185">Reference proteome</keyword>
<evidence type="ECO:0000259" key="3">
    <source>
        <dbReference type="PROSITE" id="PS51468"/>
    </source>
</evidence>
<dbReference type="Proteomes" id="UP000054560">
    <property type="component" value="Unassembled WGS sequence"/>
</dbReference>
<dbReference type="SMART" id="SM00327">
    <property type="entry name" value="VWA"/>
    <property type="match status" value="1"/>
</dbReference>
<sequence>MTVVYGLYWVCHQTHQRQPVSLSRVTVTANIVDMAAQVHVTQHYNPPAKTSCDSEFAYTFPLDNKAAVCGFKLVVDAREIEGIVKEKAEAKKDYEQAMEQGKTAALMEESQADIFSISLGNISSNAKEISTTITYLVKLKMDLDDIRFFLPTHIGARYTPPGTVPVAINDAAVAPITLKLDWNMPFAIASFISPTHASMVWTHIDSTHVCATVKSITQGDIVVLCRPEKPHEARACLEKSEDGSRVLMVTFVPRLELEEQKCEFVFVIDRSGSMSGPQFDDARAALELFLRSLPEDCYINVVGFGSRYDVLFENKSKRYSDTSLKQASAYASRMSANFGGTEIVAPLKHIYDNLAPIKGYARQLFVLTDGQVSNTEEVIAMVRKQSTMNSLTRMFTLGIGLGVSHNLVDGMARVGNGTTAYVTNSDRLAATIIRQLKASHAPAINNIAIDWLEGKEKTHASGRRGSGDIVKKTKTLLGYLTPSKRSTNDYPASPPKQTPYVYQPIFDGDRFLAYYFLGKDDPTPKKVTINANIPGVGDREELTETVLPILQDNVYEGTQIIHTLAARSMIQDLEDGKSYPGINSQPASAKAEIIDLGIKHNLVSKYTSYVAVDHSSAKEHIHKPCRYTPAPVDLGKNILLKNSGNMCFRAVPRSRSEPLPPQCAPGGPNQPFGGGFTMSKCAAPPPPPSGHGAFMCAPKPAPLKGGFGCAPAPSALGGGSISPFRSLEKSEKSAKKSKKSASGRGLMFNSMDACMRMSSAEPVPIDNAPGLSRQRDLFNDGGSSDKDDNCDEDLEGEQEEETPRLQQSTTLQVMTPREKMTQLIQLQSFDGSFVLTSALLGLVGVDRATLDTVLQRMSLTGTPDNVLGTTVAIMLMEYELGSLSELQLVCSKAHRWLAAQCKNAKEVMSAVKSTVQSMSGGH</sequence>
<evidence type="ECO:0000259" key="2">
    <source>
        <dbReference type="PROSITE" id="PS50234"/>
    </source>
</evidence>
<dbReference type="Pfam" id="PF08487">
    <property type="entry name" value="VIT"/>
    <property type="match status" value="1"/>
</dbReference>
<proteinExistence type="predicted"/>
<evidence type="ECO:0000313" key="5">
    <source>
        <dbReference type="Proteomes" id="UP000054560"/>
    </source>
</evidence>
<organism evidence="4 5">
    <name type="scientific">Sphaeroforma arctica JP610</name>
    <dbReference type="NCBI Taxonomy" id="667725"/>
    <lineage>
        <taxon>Eukaryota</taxon>
        <taxon>Ichthyosporea</taxon>
        <taxon>Ichthyophonida</taxon>
        <taxon>Sphaeroforma</taxon>
    </lineage>
</organism>
<dbReference type="Pfam" id="PF13768">
    <property type="entry name" value="VWA_3"/>
    <property type="match status" value="1"/>
</dbReference>
<dbReference type="PANTHER" id="PTHR45737:SF6">
    <property type="entry name" value="VON WILLEBRAND FACTOR A DOMAIN-CONTAINING PROTEIN 5A"/>
    <property type="match status" value="1"/>
</dbReference>
<reference evidence="4 5" key="1">
    <citation type="submission" date="2011-02" db="EMBL/GenBank/DDBJ databases">
        <title>The Genome Sequence of Sphaeroforma arctica JP610.</title>
        <authorList>
            <consortium name="The Broad Institute Genome Sequencing Platform"/>
            <person name="Russ C."/>
            <person name="Cuomo C."/>
            <person name="Young S.K."/>
            <person name="Zeng Q."/>
            <person name="Gargeya S."/>
            <person name="Alvarado L."/>
            <person name="Berlin A."/>
            <person name="Chapman S.B."/>
            <person name="Chen Z."/>
            <person name="Freedman E."/>
            <person name="Gellesch M."/>
            <person name="Goldberg J."/>
            <person name="Griggs A."/>
            <person name="Gujja S."/>
            <person name="Heilman E."/>
            <person name="Heiman D."/>
            <person name="Howarth C."/>
            <person name="Mehta T."/>
            <person name="Neiman D."/>
            <person name="Pearson M."/>
            <person name="Roberts A."/>
            <person name="Saif S."/>
            <person name="Shea T."/>
            <person name="Shenoy N."/>
            <person name="Sisk P."/>
            <person name="Stolte C."/>
            <person name="Sykes S."/>
            <person name="White J."/>
            <person name="Yandava C."/>
            <person name="Burger G."/>
            <person name="Gray M.W."/>
            <person name="Holland P.W.H."/>
            <person name="King N."/>
            <person name="Lang F.B.F."/>
            <person name="Roger A.J."/>
            <person name="Ruiz-Trillo I."/>
            <person name="Haas B."/>
            <person name="Nusbaum C."/>
            <person name="Birren B."/>
        </authorList>
    </citation>
    <scope>NUCLEOTIDE SEQUENCE [LARGE SCALE GENOMIC DNA]</scope>
    <source>
        <strain evidence="4 5">JP610</strain>
    </source>
</reference>
<dbReference type="OrthoDB" id="1729737at2759"/>
<dbReference type="InterPro" id="IPR002035">
    <property type="entry name" value="VWF_A"/>
</dbReference>
<accession>A0A0L0FNI6</accession>
<dbReference type="InterPro" id="IPR036465">
    <property type="entry name" value="vWFA_dom_sf"/>
</dbReference>
<dbReference type="PANTHER" id="PTHR45737">
    <property type="entry name" value="VON WILLEBRAND FACTOR A DOMAIN-CONTAINING PROTEIN 5A"/>
    <property type="match status" value="1"/>
</dbReference>
<gene>
    <name evidence="4" type="ORF">SARC_09520</name>
</gene>
<dbReference type="InterPro" id="IPR013694">
    <property type="entry name" value="VIT"/>
</dbReference>
<dbReference type="SMART" id="SM00609">
    <property type="entry name" value="VIT"/>
    <property type="match status" value="1"/>
</dbReference>
<feature type="compositionally biased region" description="Basic and acidic residues" evidence="1">
    <location>
        <begin position="773"/>
        <end position="787"/>
    </location>
</feature>
<dbReference type="AlphaFoldDB" id="A0A0L0FNI6"/>
<dbReference type="STRING" id="667725.A0A0L0FNI6"/>
<dbReference type="Gene3D" id="3.40.50.410">
    <property type="entry name" value="von Willebrand factor, type A domain"/>
    <property type="match status" value="1"/>
</dbReference>
<evidence type="ECO:0000256" key="1">
    <source>
        <dbReference type="SAM" id="MobiDB-lite"/>
    </source>
</evidence>
<protein>
    <recommendedName>
        <fullName evidence="6">VWFA domain-containing protein</fullName>
    </recommendedName>
</protein>
<name>A0A0L0FNI6_9EUKA</name>
<dbReference type="eggNOG" id="ENOG502QRPK">
    <property type="taxonomic scope" value="Eukaryota"/>
</dbReference>
<evidence type="ECO:0000313" key="4">
    <source>
        <dbReference type="EMBL" id="KNC78036.1"/>
    </source>
</evidence>
<evidence type="ECO:0008006" key="6">
    <source>
        <dbReference type="Google" id="ProtNLM"/>
    </source>
</evidence>
<dbReference type="RefSeq" id="XP_014151938.1">
    <property type="nucleotide sequence ID" value="XM_014296463.1"/>
</dbReference>
<dbReference type="SUPFAM" id="SSF53300">
    <property type="entry name" value="vWA-like"/>
    <property type="match status" value="1"/>
</dbReference>
<dbReference type="PROSITE" id="PS51468">
    <property type="entry name" value="VIT"/>
    <property type="match status" value="1"/>
</dbReference>
<feature type="compositionally biased region" description="Acidic residues" evidence="1">
    <location>
        <begin position="788"/>
        <end position="800"/>
    </location>
</feature>
<feature type="region of interest" description="Disordered" evidence="1">
    <location>
        <begin position="761"/>
        <end position="809"/>
    </location>
</feature>
<feature type="domain" description="VWFA" evidence="2">
    <location>
        <begin position="263"/>
        <end position="436"/>
    </location>
</feature>